<evidence type="ECO:0000313" key="3">
    <source>
        <dbReference type="Proteomes" id="UP000813461"/>
    </source>
</evidence>
<feature type="compositionally biased region" description="Polar residues" evidence="1">
    <location>
        <begin position="131"/>
        <end position="156"/>
    </location>
</feature>
<accession>A0A8K0R689</accession>
<feature type="region of interest" description="Disordered" evidence="1">
    <location>
        <begin position="1"/>
        <end position="31"/>
    </location>
</feature>
<gene>
    <name evidence="2" type="ORF">FB567DRAFT_349943</name>
</gene>
<dbReference type="Proteomes" id="UP000813461">
    <property type="component" value="Unassembled WGS sequence"/>
</dbReference>
<dbReference type="EMBL" id="JAGMVJ010000009">
    <property type="protein sequence ID" value="KAH7087641.1"/>
    <property type="molecule type" value="Genomic_DNA"/>
</dbReference>
<keyword evidence="3" id="KW-1185">Reference proteome</keyword>
<comment type="caution">
    <text evidence="2">The sequence shown here is derived from an EMBL/GenBank/DDBJ whole genome shotgun (WGS) entry which is preliminary data.</text>
</comment>
<organism evidence="2 3">
    <name type="scientific">Paraphoma chrysanthemicola</name>
    <dbReference type="NCBI Taxonomy" id="798071"/>
    <lineage>
        <taxon>Eukaryota</taxon>
        <taxon>Fungi</taxon>
        <taxon>Dikarya</taxon>
        <taxon>Ascomycota</taxon>
        <taxon>Pezizomycotina</taxon>
        <taxon>Dothideomycetes</taxon>
        <taxon>Pleosporomycetidae</taxon>
        <taxon>Pleosporales</taxon>
        <taxon>Pleosporineae</taxon>
        <taxon>Phaeosphaeriaceae</taxon>
        <taxon>Paraphoma</taxon>
    </lineage>
</organism>
<feature type="compositionally biased region" description="Polar residues" evidence="1">
    <location>
        <begin position="8"/>
        <end position="25"/>
    </location>
</feature>
<reference evidence="2" key="1">
    <citation type="journal article" date="2021" name="Nat. Commun.">
        <title>Genetic determinants of endophytism in the Arabidopsis root mycobiome.</title>
        <authorList>
            <person name="Mesny F."/>
            <person name="Miyauchi S."/>
            <person name="Thiergart T."/>
            <person name="Pickel B."/>
            <person name="Atanasova L."/>
            <person name="Karlsson M."/>
            <person name="Huettel B."/>
            <person name="Barry K.W."/>
            <person name="Haridas S."/>
            <person name="Chen C."/>
            <person name="Bauer D."/>
            <person name="Andreopoulos W."/>
            <person name="Pangilinan J."/>
            <person name="LaButti K."/>
            <person name="Riley R."/>
            <person name="Lipzen A."/>
            <person name="Clum A."/>
            <person name="Drula E."/>
            <person name="Henrissat B."/>
            <person name="Kohler A."/>
            <person name="Grigoriev I.V."/>
            <person name="Martin F.M."/>
            <person name="Hacquard S."/>
        </authorList>
    </citation>
    <scope>NUCLEOTIDE SEQUENCE</scope>
    <source>
        <strain evidence="2">MPI-SDFR-AT-0120</strain>
    </source>
</reference>
<evidence type="ECO:0000256" key="1">
    <source>
        <dbReference type="SAM" id="MobiDB-lite"/>
    </source>
</evidence>
<dbReference type="AlphaFoldDB" id="A0A8K0R689"/>
<name>A0A8K0R689_9PLEO</name>
<proteinExistence type="predicted"/>
<sequence>MIHDPRSVTINDKASSTLPVSSGQCSAKSASASHRSARHLDACHDLRGLAGTTTTSSYFASHHLRGTRGTLAEHATRGVLRKVQRGSGPDAPVSETRKPATRLATPIPIQPGHCRIWSNSGDRLRTPTAAFASQRQTRSPMNCQNTRNRSSETQPQAPEGHVHRNTIRKHLVLSSSAQECQKRHGDAASTPWAYSNERCPGAIDTHADHQSAWG</sequence>
<evidence type="ECO:0000313" key="2">
    <source>
        <dbReference type="EMBL" id="KAH7087641.1"/>
    </source>
</evidence>
<feature type="region of interest" description="Disordered" evidence="1">
    <location>
        <begin position="130"/>
        <end position="163"/>
    </location>
</feature>
<protein>
    <submittedName>
        <fullName evidence="2">Uncharacterized protein</fullName>
    </submittedName>
</protein>